<feature type="domain" description="HTH cro/C1-type" evidence="1">
    <location>
        <begin position="34"/>
        <end position="83"/>
    </location>
</feature>
<dbReference type="SMART" id="SM00530">
    <property type="entry name" value="HTH_XRE"/>
    <property type="match status" value="1"/>
</dbReference>
<sequence length="288" mass="31640">MAASPNIALRDFLRSRRARLSPDSAGIESSPGTRRVAGLRREEVARLAGVSVDYYIRLERGRTASVSASVLDAVARALQLGELERDHLFALAHPARTCPARSSGQQVRPGLQLVLDSLTEVPALVLGRGLDVLAANPLARALYVDFDSLPPRSRNMARLVFLDPTVRELYTDWPGAARGIVASLHLEAGRHPQDPDLAALVGELSLQDPDFRRWWADHDVYRRTHGRKRYRHGLVGELELGYEAFSPADDPDKTLGISTVEPGSVSEQRLRLLAGWAHPLAVNPHAEP</sequence>
<comment type="caution">
    <text evidence="2">The sequence shown here is derived from an EMBL/GenBank/DDBJ whole genome shotgun (WGS) entry which is preliminary data.</text>
</comment>
<evidence type="ECO:0000313" key="2">
    <source>
        <dbReference type="EMBL" id="MCD2195867.1"/>
    </source>
</evidence>
<dbReference type="PROSITE" id="PS50943">
    <property type="entry name" value="HTH_CROC1"/>
    <property type="match status" value="1"/>
</dbReference>
<dbReference type="Gene3D" id="3.30.450.180">
    <property type="match status" value="1"/>
</dbReference>
<dbReference type="InterPro" id="IPR041413">
    <property type="entry name" value="MLTR_LBD"/>
</dbReference>
<dbReference type="InterPro" id="IPR001387">
    <property type="entry name" value="Cro/C1-type_HTH"/>
</dbReference>
<dbReference type="Pfam" id="PF13560">
    <property type="entry name" value="HTH_31"/>
    <property type="match status" value="1"/>
</dbReference>
<dbReference type="Gene3D" id="1.10.260.40">
    <property type="entry name" value="lambda repressor-like DNA-binding domains"/>
    <property type="match status" value="1"/>
</dbReference>
<dbReference type="PANTHER" id="PTHR35010">
    <property type="entry name" value="BLL4672 PROTEIN-RELATED"/>
    <property type="match status" value="1"/>
</dbReference>
<name>A0ABS8PC83_9PSEU</name>
<dbReference type="InterPro" id="IPR010982">
    <property type="entry name" value="Lambda_DNA-bd_dom_sf"/>
</dbReference>
<reference evidence="2 3" key="1">
    <citation type="submission" date="2021-11" db="EMBL/GenBank/DDBJ databases">
        <title>Draft genome sequence of Actinomycetospora sp. SF1 isolated from the rhizosphere soil.</title>
        <authorList>
            <person name="Duangmal K."/>
            <person name="Chantavorakit T."/>
        </authorList>
    </citation>
    <scope>NUCLEOTIDE SEQUENCE [LARGE SCALE GENOMIC DNA]</scope>
    <source>
        <strain evidence="2 3">TBRC 5722</strain>
    </source>
</reference>
<dbReference type="EMBL" id="JAJNDB010000005">
    <property type="protein sequence ID" value="MCD2195867.1"/>
    <property type="molecule type" value="Genomic_DNA"/>
</dbReference>
<dbReference type="RefSeq" id="WP_230737596.1">
    <property type="nucleotide sequence ID" value="NZ_JAJNDB010000005.1"/>
</dbReference>
<gene>
    <name evidence="2" type="ORF">LQ327_21070</name>
</gene>
<dbReference type="Proteomes" id="UP001199469">
    <property type="component" value="Unassembled WGS sequence"/>
</dbReference>
<dbReference type="CDD" id="cd00093">
    <property type="entry name" value="HTH_XRE"/>
    <property type="match status" value="1"/>
</dbReference>
<organism evidence="2 3">
    <name type="scientific">Actinomycetospora endophytica</name>
    <dbReference type="NCBI Taxonomy" id="2291215"/>
    <lineage>
        <taxon>Bacteria</taxon>
        <taxon>Bacillati</taxon>
        <taxon>Actinomycetota</taxon>
        <taxon>Actinomycetes</taxon>
        <taxon>Pseudonocardiales</taxon>
        <taxon>Pseudonocardiaceae</taxon>
        <taxon>Actinomycetospora</taxon>
    </lineage>
</organism>
<keyword evidence="3" id="KW-1185">Reference proteome</keyword>
<protein>
    <submittedName>
        <fullName evidence="2">Helix-turn-helix transcriptional regulator</fullName>
    </submittedName>
</protein>
<evidence type="ECO:0000259" key="1">
    <source>
        <dbReference type="PROSITE" id="PS50943"/>
    </source>
</evidence>
<dbReference type="SUPFAM" id="SSF47413">
    <property type="entry name" value="lambda repressor-like DNA-binding domains"/>
    <property type="match status" value="1"/>
</dbReference>
<accession>A0ABS8PC83</accession>
<dbReference type="Pfam" id="PF17765">
    <property type="entry name" value="MLTR_LBD"/>
    <property type="match status" value="1"/>
</dbReference>
<dbReference type="PANTHER" id="PTHR35010:SF2">
    <property type="entry name" value="BLL4672 PROTEIN"/>
    <property type="match status" value="1"/>
</dbReference>
<proteinExistence type="predicted"/>
<evidence type="ECO:0000313" key="3">
    <source>
        <dbReference type="Proteomes" id="UP001199469"/>
    </source>
</evidence>